<evidence type="ECO:0000313" key="2">
    <source>
        <dbReference type="EMBL" id="QQV92238.1"/>
    </source>
</evidence>
<feature type="region of interest" description="Disordered" evidence="1">
    <location>
        <begin position="98"/>
        <end position="133"/>
    </location>
</feature>
<keyword evidence="3" id="KW-1185">Reference proteome</keyword>
<sequence>MTHRTILKFNTEEETFEVTDKNGRPVDPLDLSETLETVNTQIGFELYKPDVADKSVDGEDLTVVSVTENDSGAVTEALIEAGSDSFNALLADNDWYLEETDPDLLDEEDLDDFDEDDEDDDYQSGPEDFEDDE</sequence>
<dbReference type="Proteomes" id="UP000596381">
    <property type="component" value="Segment"/>
</dbReference>
<gene>
    <name evidence="2" type="ORF">vBKpMFBKp24_296</name>
</gene>
<evidence type="ECO:0000313" key="3">
    <source>
        <dbReference type="Proteomes" id="UP000596381"/>
    </source>
</evidence>
<name>A0A7U0GBM2_9CAUD</name>
<evidence type="ECO:0000256" key="1">
    <source>
        <dbReference type="SAM" id="MobiDB-lite"/>
    </source>
</evidence>
<protein>
    <submittedName>
        <fullName evidence="2">Uncharacterized protein</fullName>
    </submittedName>
</protein>
<organism evidence="2 3">
    <name type="scientific">Klebsiella phage vB_KpM_FBKp24</name>
    <dbReference type="NCBI Taxonomy" id="2801834"/>
    <lineage>
        <taxon>Viruses</taxon>
        <taxon>Duplodnaviria</taxon>
        <taxon>Heunggongvirae</taxon>
        <taxon>Uroviricota</taxon>
        <taxon>Caudoviricetes</taxon>
        <taxon>Chimalliviridae</taxon>
        <taxon>Maaswegvirus</taxon>
        <taxon>Maaswegvirus Kp24</taxon>
    </lineage>
</organism>
<dbReference type="EMBL" id="MW394391">
    <property type="protein sequence ID" value="QQV92238.1"/>
    <property type="molecule type" value="Genomic_DNA"/>
</dbReference>
<accession>A0A7U0GBM2</accession>
<reference evidence="2 3" key="1">
    <citation type="submission" date="2020-12" db="EMBL/GenBank/DDBJ databases">
        <title>Genomic characterization of four novel bacteriophages infecting Klebsiella pneumoniae.</title>
        <authorList>
            <person name="Estrada Bonilla B."/>
            <person name="Costa A.R."/>
            <person name="van Rossum T."/>
            <person name="Hagedoorn S."/>
            <person name="Wallinga H."/>
            <person name="Xiao M."/>
            <person name="Song W."/>
            <person name="Haas P.-J."/>
            <person name="Nobrega F.L."/>
            <person name="Brouns S.J.J."/>
        </authorList>
    </citation>
    <scope>NUCLEOTIDE SEQUENCE [LARGE SCALE GENOMIC DNA]</scope>
</reference>
<proteinExistence type="predicted"/>